<keyword evidence="4" id="KW-0378">Hydrolase</keyword>
<dbReference type="EC" id="3.1.4.4" evidence="3"/>
<organism evidence="9 10">
    <name type="scientific">Hafnia paralvei</name>
    <dbReference type="NCBI Taxonomy" id="546367"/>
    <lineage>
        <taxon>Bacteria</taxon>
        <taxon>Pseudomonadati</taxon>
        <taxon>Pseudomonadota</taxon>
        <taxon>Gammaproteobacteria</taxon>
        <taxon>Enterobacterales</taxon>
        <taxon>Hafniaceae</taxon>
        <taxon>Hafnia</taxon>
    </lineage>
</organism>
<dbReference type="InterPro" id="IPR051406">
    <property type="entry name" value="PLD_domain"/>
</dbReference>
<dbReference type="Pfam" id="PF13091">
    <property type="entry name" value="PLDc_2"/>
    <property type="match status" value="1"/>
</dbReference>
<comment type="catalytic activity">
    <reaction evidence="1">
        <text>a 1,2-diacyl-sn-glycero-3-phosphocholine + H2O = a 1,2-diacyl-sn-glycero-3-phosphate + choline + H(+)</text>
        <dbReference type="Rhea" id="RHEA:14445"/>
        <dbReference type="ChEBI" id="CHEBI:15354"/>
        <dbReference type="ChEBI" id="CHEBI:15377"/>
        <dbReference type="ChEBI" id="CHEBI:15378"/>
        <dbReference type="ChEBI" id="CHEBI:57643"/>
        <dbReference type="ChEBI" id="CHEBI:58608"/>
        <dbReference type="EC" id="3.1.4.4"/>
    </reaction>
</comment>
<dbReference type="AlphaFoldDB" id="A0A2A2M745"/>
<dbReference type="InterPro" id="IPR001736">
    <property type="entry name" value="PLipase_D/transphosphatidylase"/>
</dbReference>
<evidence type="ECO:0000256" key="3">
    <source>
        <dbReference type="ARBA" id="ARBA00012027"/>
    </source>
</evidence>
<dbReference type="SMR" id="A0A2A2M745"/>
<evidence type="ECO:0000313" key="10">
    <source>
        <dbReference type="Proteomes" id="UP000218796"/>
    </source>
</evidence>
<feature type="chain" id="PRO_5012358539" description="phospholipase D" evidence="7">
    <location>
        <begin position="20"/>
        <end position="173"/>
    </location>
</feature>
<name>A0A2A2M745_9GAMM</name>
<dbReference type="InterPro" id="IPR025202">
    <property type="entry name" value="PLD-like_dom"/>
</dbReference>
<dbReference type="PANTHER" id="PTHR43856">
    <property type="entry name" value="CARDIOLIPIN HYDROLASE"/>
    <property type="match status" value="1"/>
</dbReference>
<gene>
    <name evidence="9" type="ORF">CJD50_22035</name>
</gene>
<dbReference type="EMBL" id="NQMS01000017">
    <property type="protein sequence ID" value="PAV94214.1"/>
    <property type="molecule type" value="Genomic_DNA"/>
</dbReference>
<keyword evidence="10" id="KW-1185">Reference proteome</keyword>
<proteinExistence type="inferred from homology"/>
<dbReference type="CDD" id="cd09170">
    <property type="entry name" value="PLDc_Nuc"/>
    <property type="match status" value="1"/>
</dbReference>
<dbReference type="SMART" id="SM00155">
    <property type="entry name" value="PLDc"/>
    <property type="match status" value="1"/>
</dbReference>
<feature type="domain" description="PLD phosphodiesterase" evidence="8">
    <location>
        <begin position="107"/>
        <end position="134"/>
    </location>
</feature>
<dbReference type="GO" id="GO:0016042">
    <property type="term" value="P:lipid catabolic process"/>
    <property type="evidence" value="ECO:0007669"/>
    <property type="project" value="UniProtKB-KW"/>
</dbReference>
<dbReference type="GO" id="GO:0006793">
    <property type="term" value="P:phosphorus metabolic process"/>
    <property type="evidence" value="ECO:0007669"/>
    <property type="project" value="UniProtKB-ARBA"/>
</dbReference>
<evidence type="ECO:0000256" key="6">
    <source>
        <dbReference type="ARBA" id="ARBA00023098"/>
    </source>
</evidence>
<dbReference type="OrthoDB" id="5294698at2"/>
<evidence type="ECO:0000256" key="1">
    <source>
        <dbReference type="ARBA" id="ARBA00000798"/>
    </source>
</evidence>
<evidence type="ECO:0000256" key="4">
    <source>
        <dbReference type="ARBA" id="ARBA00022801"/>
    </source>
</evidence>
<dbReference type="GeneID" id="57211232"/>
<comment type="similarity">
    <text evidence="2">Belongs to the phospholipase D family.</text>
</comment>
<protein>
    <recommendedName>
        <fullName evidence="3">phospholipase D</fullName>
        <ecNumber evidence="3">3.1.4.4</ecNumber>
    </recommendedName>
</protein>
<evidence type="ECO:0000256" key="7">
    <source>
        <dbReference type="SAM" id="SignalP"/>
    </source>
</evidence>
<evidence type="ECO:0000313" key="9">
    <source>
        <dbReference type="EMBL" id="PAV94214.1"/>
    </source>
</evidence>
<dbReference type="GO" id="GO:0016891">
    <property type="term" value="F:RNA endonuclease activity producing 5'-phosphomonoesters, hydrolytic mechanism"/>
    <property type="evidence" value="ECO:0007669"/>
    <property type="project" value="TreeGrafter"/>
</dbReference>
<evidence type="ECO:0000259" key="8">
    <source>
        <dbReference type="PROSITE" id="PS50035"/>
    </source>
</evidence>
<reference evidence="9 10" key="1">
    <citation type="submission" date="2017-08" db="EMBL/GenBank/DDBJ databases">
        <title>Draft Genome Sequence of Hafnia alvei CITHA-6 Isolated from Raw Bovine Milk.</title>
        <authorList>
            <person name="Culligan E.P."/>
            <person name="Mcsweeney A."/>
            <person name="O'Doherty C."/>
            <person name="Gleeson E."/>
            <person name="O'Riordan D."/>
            <person name="Sleator R.D."/>
        </authorList>
    </citation>
    <scope>NUCLEOTIDE SEQUENCE [LARGE SCALE GENOMIC DNA]</scope>
    <source>
        <strain evidence="9 10">CITHA-6</strain>
    </source>
</reference>
<dbReference type="PANTHER" id="PTHR43856:SF1">
    <property type="entry name" value="MITOCHONDRIAL CARDIOLIPIN HYDROLASE"/>
    <property type="match status" value="1"/>
</dbReference>
<accession>A0A2A2M745</accession>
<evidence type="ECO:0000256" key="2">
    <source>
        <dbReference type="ARBA" id="ARBA00008664"/>
    </source>
</evidence>
<dbReference type="Gene3D" id="3.30.870.10">
    <property type="entry name" value="Endonuclease Chain A"/>
    <property type="match status" value="1"/>
</dbReference>
<dbReference type="Proteomes" id="UP000218796">
    <property type="component" value="Unassembled WGS sequence"/>
</dbReference>
<comment type="caution">
    <text evidence="9">The sequence shown here is derived from an EMBL/GenBank/DDBJ whole genome shotgun (WGS) entry which is preliminary data.</text>
</comment>
<keyword evidence="5" id="KW-0442">Lipid degradation</keyword>
<dbReference type="SUPFAM" id="SSF56024">
    <property type="entry name" value="Phospholipase D/nuclease"/>
    <property type="match status" value="1"/>
</dbReference>
<feature type="signal peptide" evidence="7">
    <location>
        <begin position="1"/>
        <end position="19"/>
    </location>
</feature>
<sequence length="173" mass="18590">MRKSILFALVITLSPPVMATLTVGFSPATTDQQSALEVVLSTINGAKRSVDVAAYSFTSKPIAAALVAAKNRGVSVRVVADEKANNDRYTAVTFLANQSVPVRLNARYAIMHNKFMVVDGDTVQTGSFNYTASANSRNAENALLVQNAPALAGTYQAEFNRLWSESIAQTSHY</sequence>
<keyword evidence="7" id="KW-0732">Signal</keyword>
<evidence type="ECO:0000256" key="5">
    <source>
        <dbReference type="ARBA" id="ARBA00022963"/>
    </source>
</evidence>
<keyword evidence="6" id="KW-0443">Lipid metabolism</keyword>
<dbReference type="GO" id="GO:0004630">
    <property type="term" value="F:phospholipase D activity"/>
    <property type="evidence" value="ECO:0007669"/>
    <property type="project" value="UniProtKB-EC"/>
</dbReference>
<dbReference type="PROSITE" id="PS50035">
    <property type="entry name" value="PLD"/>
    <property type="match status" value="1"/>
</dbReference>
<dbReference type="RefSeq" id="WP_040118353.1">
    <property type="nucleotide sequence ID" value="NZ_NQMS01000017.1"/>
</dbReference>